<feature type="transmembrane region" description="Helical" evidence="6">
    <location>
        <begin position="70"/>
        <end position="103"/>
    </location>
</feature>
<evidence type="ECO:0000256" key="1">
    <source>
        <dbReference type="ARBA" id="ARBA00004651"/>
    </source>
</evidence>
<feature type="transmembrane region" description="Helical" evidence="6">
    <location>
        <begin position="167"/>
        <end position="187"/>
    </location>
</feature>
<evidence type="ECO:0000256" key="5">
    <source>
        <dbReference type="ARBA" id="ARBA00023136"/>
    </source>
</evidence>
<feature type="transmembrane region" description="Helical" evidence="6">
    <location>
        <begin position="380"/>
        <end position="401"/>
    </location>
</feature>
<evidence type="ECO:0000256" key="6">
    <source>
        <dbReference type="SAM" id="Phobius"/>
    </source>
</evidence>
<gene>
    <name evidence="7" type="ORF">FLJC2902T_30310</name>
</gene>
<dbReference type="PATRIC" id="fig|1341181.4.peg.2980"/>
<feature type="transmembrane region" description="Helical" evidence="6">
    <location>
        <begin position="326"/>
        <end position="348"/>
    </location>
</feature>
<keyword evidence="3 6" id="KW-0812">Transmembrane</keyword>
<dbReference type="PANTHER" id="PTHR30250:SF30">
    <property type="entry name" value="LIPID III FLIPPASE"/>
    <property type="match status" value="1"/>
</dbReference>
<feature type="transmembrane region" description="Helical" evidence="6">
    <location>
        <begin position="355"/>
        <end position="374"/>
    </location>
</feature>
<proteinExistence type="predicted"/>
<keyword evidence="2" id="KW-1003">Cell membrane</keyword>
<dbReference type="RefSeq" id="WP_023580567.1">
    <property type="nucleotide sequence ID" value="NZ_AVGG01000023.1"/>
</dbReference>
<evidence type="ECO:0000313" key="7">
    <source>
        <dbReference type="EMBL" id="ESU25837.1"/>
    </source>
</evidence>
<dbReference type="CDD" id="cd13125">
    <property type="entry name" value="MATE_like_10"/>
    <property type="match status" value="1"/>
</dbReference>
<evidence type="ECO:0000256" key="2">
    <source>
        <dbReference type="ARBA" id="ARBA00022475"/>
    </source>
</evidence>
<dbReference type="InterPro" id="IPR050833">
    <property type="entry name" value="Poly_Biosynth_Transport"/>
</dbReference>
<name>V6SHU3_9FLAO</name>
<protein>
    <recommendedName>
        <fullName evidence="9">Lipopolysaccharide biosynthesis protein</fullName>
    </recommendedName>
</protein>
<feature type="transmembrane region" description="Helical" evidence="6">
    <location>
        <begin position="37"/>
        <end position="58"/>
    </location>
</feature>
<comment type="subcellular location">
    <subcellularLocation>
        <location evidence="1">Cell membrane</location>
        <topology evidence="1">Multi-pass membrane protein</topology>
    </subcellularLocation>
</comment>
<accession>V6SHU3</accession>
<feature type="transmembrane region" description="Helical" evidence="6">
    <location>
        <begin position="250"/>
        <end position="268"/>
    </location>
</feature>
<reference evidence="7 8" key="1">
    <citation type="submission" date="2013-08" db="EMBL/GenBank/DDBJ databases">
        <title>Flavobacterium limnosediminis JC2902 genome sequencing.</title>
        <authorList>
            <person name="Lee K."/>
            <person name="Yi H."/>
            <person name="Park S."/>
            <person name="Chun J."/>
        </authorList>
    </citation>
    <scope>NUCLEOTIDE SEQUENCE [LARGE SCALE GENOMIC DNA]</scope>
    <source>
        <strain evidence="7 8">JC2902</strain>
    </source>
</reference>
<dbReference type="eggNOG" id="COG2244">
    <property type="taxonomic scope" value="Bacteria"/>
</dbReference>
<keyword evidence="4 6" id="KW-1133">Transmembrane helix</keyword>
<dbReference type="EMBL" id="AVGG01000023">
    <property type="protein sequence ID" value="ESU25837.1"/>
    <property type="molecule type" value="Genomic_DNA"/>
</dbReference>
<evidence type="ECO:0008006" key="9">
    <source>
        <dbReference type="Google" id="ProtNLM"/>
    </source>
</evidence>
<dbReference type="Pfam" id="PF13440">
    <property type="entry name" value="Polysacc_synt_3"/>
    <property type="match status" value="1"/>
</dbReference>
<dbReference type="OrthoDB" id="9769862at2"/>
<sequence>MNSLSIGVNFILGLISVRVVAQFLGPSGMAVIGSFKNFTALFKSLSTLGVNASLVRLFVEHKDDKDELSIIYSTFFWIFAMISIGLGLFIVLFSGFLSAFLFATSNYDFAIRLFGLLLPFFVLNTFWMAVYNGLQQFRKIVFIQILSSVFSFVLTISLIYLKKLDGALIATAISDVVLLLVTLLFVLDNRQFFSFDFQKVISKKYLPIIGKFSVMSLLSAVIVPVTLIAIRNLLINSYSVERAGIWDAVNRVSGFYMLFLSSGLSMYYMPRLAGLKTNSEFLNELKHYFKTLVPLFLLLLTGIFIFKDFIINLALTKEFSEVKEIIVWQLSGDLLKVMSLAFGYQILVKTMMKKYFAVEIIFNIAYFGLAYLLIQNENVLGAVKAYFFANVISLALMLLMFRKLFFDSKSEETGS</sequence>
<feature type="transmembrane region" description="Helical" evidence="6">
    <location>
        <begin position="141"/>
        <end position="161"/>
    </location>
</feature>
<comment type="caution">
    <text evidence="7">The sequence shown here is derived from an EMBL/GenBank/DDBJ whole genome shotgun (WGS) entry which is preliminary data.</text>
</comment>
<dbReference type="AlphaFoldDB" id="V6SHU3"/>
<dbReference type="GO" id="GO:0005886">
    <property type="term" value="C:plasma membrane"/>
    <property type="evidence" value="ECO:0007669"/>
    <property type="project" value="UniProtKB-SubCell"/>
</dbReference>
<dbReference type="GO" id="GO:0009246">
    <property type="term" value="P:enterobacterial common antigen biosynthetic process"/>
    <property type="evidence" value="ECO:0007669"/>
    <property type="project" value="InterPro"/>
</dbReference>
<dbReference type="STRING" id="1341181.FLJC2902T_30310"/>
<dbReference type="Proteomes" id="UP000018004">
    <property type="component" value="Unassembled WGS sequence"/>
</dbReference>
<evidence type="ECO:0000256" key="3">
    <source>
        <dbReference type="ARBA" id="ARBA00022692"/>
    </source>
</evidence>
<evidence type="ECO:0000313" key="8">
    <source>
        <dbReference type="Proteomes" id="UP000018004"/>
    </source>
</evidence>
<dbReference type="PANTHER" id="PTHR30250">
    <property type="entry name" value="PST FAMILY PREDICTED COLANIC ACID TRANSPORTER"/>
    <property type="match status" value="1"/>
</dbReference>
<feature type="transmembrane region" description="Helical" evidence="6">
    <location>
        <begin position="109"/>
        <end position="129"/>
    </location>
</feature>
<keyword evidence="8" id="KW-1185">Reference proteome</keyword>
<organism evidence="7 8">
    <name type="scientific">Flavobacterium limnosediminis JC2902</name>
    <dbReference type="NCBI Taxonomy" id="1341181"/>
    <lineage>
        <taxon>Bacteria</taxon>
        <taxon>Pseudomonadati</taxon>
        <taxon>Bacteroidota</taxon>
        <taxon>Flavobacteriia</taxon>
        <taxon>Flavobacteriales</taxon>
        <taxon>Flavobacteriaceae</taxon>
        <taxon>Flavobacterium</taxon>
    </lineage>
</organism>
<evidence type="ECO:0000256" key="4">
    <source>
        <dbReference type="ARBA" id="ARBA00022989"/>
    </source>
</evidence>
<dbReference type="InterPro" id="IPR044550">
    <property type="entry name" value="WzxE"/>
</dbReference>
<feature type="transmembrane region" description="Helical" evidence="6">
    <location>
        <begin position="288"/>
        <end position="306"/>
    </location>
</feature>
<keyword evidence="5 6" id="KW-0472">Membrane</keyword>
<feature type="transmembrane region" description="Helical" evidence="6">
    <location>
        <begin position="208"/>
        <end position="230"/>
    </location>
</feature>